<evidence type="ECO:0000313" key="1">
    <source>
        <dbReference type="EMBL" id="RDX86366.1"/>
    </source>
</evidence>
<keyword evidence="2" id="KW-1185">Reference proteome</keyword>
<accession>A0A371G725</accession>
<dbReference type="Proteomes" id="UP000257109">
    <property type="component" value="Unassembled WGS sequence"/>
</dbReference>
<protein>
    <submittedName>
        <fullName evidence="1">Uncharacterized protein</fullName>
    </submittedName>
</protein>
<dbReference type="EMBL" id="QJKJ01006538">
    <property type="protein sequence ID" value="RDX86366.1"/>
    <property type="molecule type" value="Genomic_DNA"/>
</dbReference>
<sequence length="79" mass="8882">MHLYIYKQQNNKFYKVKQSFSEEGRKLGVLDQQGLVLSGKEAMDFRGKEGSSKSGDHTIGLGFKVLSIEECTKRKSLGP</sequence>
<feature type="non-terminal residue" evidence="1">
    <location>
        <position position="1"/>
    </location>
</feature>
<organism evidence="1 2">
    <name type="scientific">Mucuna pruriens</name>
    <name type="common">Velvet bean</name>
    <name type="synonym">Dolichos pruriens</name>
    <dbReference type="NCBI Taxonomy" id="157652"/>
    <lineage>
        <taxon>Eukaryota</taxon>
        <taxon>Viridiplantae</taxon>
        <taxon>Streptophyta</taxon>
        <taxon>Embryophyta</taxon>
        <taxon>Tracheophyta</taxon>
        <taxon>Spermatophyta</taxon>
        <taxon>Magnoliopsida</taxon>
        <taxon>eudicotyledons</taxon>
        <taxon>Gunneridae</taxon>
        <taxon>Pentapetalae</taxon>
        <taxon>rosids</taxon>
        <taxon>fabids</taxon>
        <taxon>Fabales</taxon>
        <taxon>Fabaceae</taxon>
        <taxon>Papilionoideae</taxon>
        <taxon>50 kb inversion clade</taxon>
        <taxon>NPAAA clade</taxon>
        <taxon>indigoferoid/millettioid clade</taxon>
        <taxon>Phaseoleae</taxon>
        <taxon>Mucuna</taxon>
    </lineage>
</organism>
<comment type="caution">
    <text evidence="1">The sequence shown here is derived from an EMBL/GenBank/DDBJ whole genome shotgun (WGS) entry which is preliminary data.</text>
</comment>
<proteinExistence type="predicted"/>
<reference evidence="1" key="1">
    <citation type="submission" date="2018-05" db="EMBL/GenBank/DDBJ databases">
        <title>Draft genome of Mucuna pruriens seed.</title>
        <authorList>
            <person name="Nnadi N.E."/>
            <person name="Vos R."/>
            <person name="Hasami M.H."/>
            <person name="Devisetty U.K."/>
            <person name="Aguiy J.C."/>
        </authorList>
    </citation>
    <scope>NUCLEOTIDE SEQUENCE [LARGE SCALE GENOMIC DNA]</scope>
    <source>
        <strain evidence="1">JCA_2017</strain>
    </source>
</reference>
<gene>
    <name evidence="1" type="ORF">CR513_32306</name>
</gene>
<dbReference type="AlphaFoldDB" id="A0A371G725"/>
<name>A0A371G725_MUCPR</name>
<evidence type="ECO:0000313" key="2">
    <source>
        <dbReference type="Proteomes" id="UP000257109"/>
    </source>
</evidence>